<dbReference type="Pfam" id="PF07715">
    <property type="entry name" value="Plug"/>
    <property type="match status" value="1"/>
</dbReference>
<evidence type="ECO:0000256" key="3">
    <source>
        <dbReference type="ARBA" id="ARBA00022452"/>
    </source>
</evidence>
<dbReference type="Pfam" id="PF13715">
    <property type="entry name" value="CarbopepD_reg_2"/>
    <property type="match status" value="1"/>
</dbReference>
<evidence type="ECO:0000313" key="14">
    <source>
        <dbReference type="Proteomes" id="UP000245870"/>
    </source>
</evidence>
<feature type="signal peptide" evidence="10">
    <location>
        <begin position="1"/>
        <end position="28"/>
    </location>
</feature>
<comment type="similarity">
    <text evidence="8 9">Belongs to the TonB-dependent receptor family.</text>
</comment>
<dbReference type="Pfam" id="PF00593">
    <property type="entry name" value="TonB_dep_Rec_b-barrel"/>
    <property type="match status" value="1"/>
</dbReference>
<dbReference type="InterPro" id="IPR023997">
    <property type="entry name" value="TonB-dep_OMP_SusC/RagA_CS"/>
</dbReference>
<organism evidence="13 14">
    <name type="scientific">Hallella colorans</name>
    <dbReference type="NCBI Taxonomy" id="1703337"/>
    <lineage>
        <taxon>Bacteria</taxon>
        <taxon>Pseudomonadati</taxon>
        <taxon>Bacteroidota</taxon>
        <taxon>Bacteroidia</taxon>
        <taxon>Bacteroidales</taxon>
        <taxon>Prevotellaceae</taxon>
        <taxon>Hallella</taxon>
    </lineage>
</organism>
<dbReference type="InterPro" id="IPR039426">
    <property type="entry name" value="TonB-dep_rcpt-like"/>
</dbReference>
<dbReference type="InterPro" id="IPR000531">
    <property type="entry name" value="Beta-barrel_TonB"/>
</dbReference>
<keyword evidence="7 8" id="KW-0998">Cell outer membrane</keyword>
<dbReference type="GO" id="GO:0009279">
    <property type="term" value="C:cell outer membrane"/>
    <property type="evidence" value="ECO:0007669"/>
    <property type="project" value="UniProtKB-SubCell"/>
</dbReference>
<dbReference type="FunFam" id="2.60.40.1120:FF:000003">
    <property type="entry name" value="Outer membrane protein Omp121"/>
    <property type="match status" value="1"/>
</dbReference>
<proteinExistence type="inferred from homology"/>
<protein>
    <submittedName>
        <fullName evidence="13">TonB-linked SusC/RagA family outer membrane protein</fullName>
    </submittedName>
</protein>
<keyword evidence="6 8" id="KW-0472">Membrane</keyword>
<dbReference type="InterPro" id="IPR008969">
    <property type="entry name" value="CarboxyPept-like_regulatory"/>
</dbReference>
<evidence type="ECO:0000256" key="8">
    <source>
        <dbReference type="PROSITE-ProRule" id="PRU01360"/>
    </source>
</evidence>
<keyword evidence="5 9" id="KW-0798">TonB box</keyword>
<dbReference type="EMBL" id="QENY01000022">
    <property type="protein sequence ID" value="PVX48877.1"/>
    <property type="molecule type" value="Genomic_DNA"/>
</dbReference>
<keyword evidence="2 8" id="KW-0813">Transport</keyword>
<evidence type="ECO:0000259" key="12">
    <source>
        <dbReference type="Pfam" id="PF07715"/>
    </source>
</evidence>
<dbReference type="InterPro" id="IPR036942">
    <property type="entry name" value="Beta-barrel_TonB_sf"/>
</dbReference>
<evidence type="ECO:0000256" key="4">
    <source>
        <dbReference type="ARBA" id="ARBA00022692"/>
    </source>
</evidence>
<dbReference type="SUPFAM" id="SSF49464">
    <property type="entry name" value="Carboxypeptidase regulatory domain-like"/>
    <property type="match status" value="1"/>
</dbReference>
<evidence type="ECO:0000256" key="7">
    <source>
        <dbReference type="ARBA" id="ARBA00023237"/>
    </source>
</evidence>
<dbReference type="PROSITE" id="PS52016">
    <property type="entry name" value="TONB_DEPENDENT_REC_3"/>
    <property type="match status" value="1"/>
</dbReference>
<keyword evidence="14" id="KW-1185">Reference proteome</keyword>
<keyword evidence="10" id="KW-0732">Signal</keyword>
<evidence type="ECO:0000256" key="9">
    <source>
        <dbReference type="RuleBase" id="RU003357"/>
    </source>
</evidence>
<dbReference type="InterPro" id="IPR023996">
    <property type="entry name" value="TonB-dep_OMP_SusC/RagA"/>
</dbReference>
<dbReference type="Proteomes" id="UP000245870">
    <property type="component" value="Unassembled WGS sequence"/>
</dbReference>
<evidence type="ECO:0000256" key="10">
    <source>
        <dbReference type="SAM" id="SignalP"/>
    </source>
</evidence>
<keyword evidence="4 8" id="KW-0812">Transmembrane</keyword>
<feature type="chain" id="PRO_5015688638" evidence="10">
    <location>
        <begin position="29"/>
        <end position="1086"/>
    </location>
</feature>
<dbReference type="InterPro" id="IPR037066">
    <property type="entry name" value="Plug_dom_sf"/>
</dbReference>
<accession>A0A2U0TZ37</accession>
<evidence type="ECO:0000313" key="13">
    <source>
        <dbReference type="EMBL" id="PVX48877.1"/>
    </source>
</evidence>
<gene>
    <name evidence="13" type="ORF">C7379_12218</name>
</gene>
<dbReference type="InterPro" id="IPR012910">
    <property type="entry name" value="Plug_dom"/>
</dbReference>
<feature type="domain" description="TonB-dependent receptor plug" evidence="12">
    <location>
        <begin position="134"/>
        <end position="235"/>
    </location>
</feature>
<evidence type="ECO:0000256" key="1">
    <source>
        <dbReference type="ARBA" id="ARBA00004571"/>
    </source>
</evidence>
<dbReference type="Gene3D" id="2.60.40.1120">
    <property type="entry name" value="Carboxypeptidase-like, regulatory domain"/>
    <property type="match status" value="1"/>
</dbReference>
<dbReference type="RefSeq" id="WP_116617241.1">
    <property type="nucleotide sequence ID" value="NZ_QENY01000022.1"/>
</dbReference>
<dbReference type="Gene3D" id="2.40.170.20">
    <property type="entry name" value="TonB-dependent receptor, beta-barrel domain"/>
    <property type="match status" value="1"/>
</dbReference>
<comment type="subcellular location">
    <subcellularLocation>
        <location evidence="1 8">Cell outer membrane</location>
        <topology evidence="1 8">Multi-pass membrane protein</topology>
    </subcellularLocation>
</comment>
<evidence type="ECO:0000259" key="11">
    <source>
        <dbReference type="Pfam" id="PF00593"/>
    </source>
</evidence>
<dbReference type="OrthoDB" id="1109428at2"/>
<evidence type="ECO:0000256" key="2">
    <source>
        <dbReference type="ARBA" id="ARBA00022448"/>
    </source>
</evidence>
<sequence length="1086" mass="120704">MNSIFRKTLLHAGAYIVLGIGFSPAVNAASSQIAHEAVQQQKNIKGVISDNQGPVIGATIMEKGTNNGTVTDIDGKFSLSVKPGATLVISYIGYKTQEITVGNNSEFNISLVQDYRNLDEVVVVGYGVQKKKLVTGATVEVKGDDVAKLNTTQVLGALQSQSPGVTIQAASGQPGDGFKVAIRGAGTNGDTKPLYVIDGVSGGDINNLNPADIERIDVLKDAASAAIYGSAAANVVILITTKQGKAGKIQVSYDANVGWQNVYRMPDLLTAKEYMEVQNLVRHNSGVELYDWSKFIDADLLAAYKDGSNPGTNWLELLRNKNAIITNHSLNITGGSERSTFSTGIGYQYQDGIFGGKFAKSDYRRFTIRLNSEHVALRNAKGMDVLKIGENIYFNHRQNQGIQIGNQYGNVISDMLRANPLVPLYDSEGNYYDNEDLKASGTEGWYSYNSYTINPIYDMVNSQSANNKSRGFSLSAVGYYEIQPIKNLIYRGQFNYNHSSWSWRTFLPNFNANENTAGKKRTTDQVLQQLGLGWGWSTTHTINYKFDLLKDHHFDILAGTEYGESKPSFGESMEGRSTNSIFGDFAHAYLSLTNDRDGKATVSGTPYGDTRGLSYFGRINYNLKETYMLTAILRADGSSVFAPGHRWGYFPSFSAGWVISNENWAQQAQNVIDYFKIRASWGQNGNKNSGPFAYQATFAYDNYSNYSFDNNKDSYTQGASPSRLANNDLTWETSEQTDIGFDARFFKQRLNMNFDWYYKKTKDLLLYVPVAATTGFDTQWKNAGTVRNTGIELSLNWQDRIGHDFTYGINYNIALNDNQVTQVNSSRKYNEGGYDNLSQNTGYMARFEEGHPIGYFYGYKTGGVIQNQADLERYIANNCNGDVANSLQGKGLKPGDLKFLDTNGDGIINADDKTELGDPNPNVTMGMSVSLGYKGFDASLTGYASLGQQVARSYRKFTDGEQENYTSEVYSYWVGEGTSNRYPLLARMNVGPNWQQVSDIYIEDASYFRFQNLTIGYDFNKLWKNSPFQRLRLYFTAQNLLTITKFKGMDPENGMALNNSEAWVTGVDVGNYPQPRTYLFGVNIQF</sequence>
<dbReference type="SUPFAM" id="SSF56935">
    <property type="entry name" value="Porins"/>
    <property type="match status" value="1"/>
</dbReference>
<name>A0A2U0TZ37_9BACT</name>
<evidence type="ECO:0000256" key="5">
    <source>
        <dbReference type="ARBA" id="ARBA00023077"/>
    </source>
</evidence>
<feature type="domain" description="TonB-dependent receptor-like beta-barrel" evidence="11">
    <location>
        <begin position="443"/>
        <end position="1040"/>
    </location>
</feature>
<reference evidence="13 14" key="1">
    <citation type="submission" date="2018-05" db="EMBL/GenBank/DDBJ databases">
        <title>Genomic Encyclopedia of Type Strains, Phase IV (KMG-IV): sequencing the most valuable type-strain genomes for metagenomic binning, comparative biology and taxonomic classification.</title>
        <authorList>
            <person name="Goeker M."/>
        </authorList>
    </citation>
    <scope>NUCLEOTIDE SEQUENCE [LARGE SCALE GENOMIC DNA]</scope>
    <source>
        <strain evidence="13 14">DSM 100333</strain>
    </source>
</reference>
<dbReference type="Gene3D" id="2.170.130.10">
    <property type="entry name" value="TonB-dependent receptor, plug domain"/>
    <property type="match status" value="1"/>
</dbReference>
<evidence type="ECO:0000256" key="6">
    <source>
        <dbReference type="ARBA" id="ARBA00023136"/>
    </source>
</evidence>
<dbReference type="AlphaFoldDB" id="A0A2U0TZ37"/>
<dbReference type="NCBIfam" id="TIGR04057">
    <property type="entry name" value="SusC_RagA_signa"/>
    <property type="match status" value="1"/>
</dbReference>
<comment type="caution">
    <text evidence="13">The sequence shown here is derived from an EMBL/GenBank/DDBJ whole genome shotgun (WGS) entry which is preliminary data.</text>
</comment>
<dbReference type="NCBIfam" id="TIGR04056">
    <property type="entry name" value="OMP_RagA_SusC"/>
    <property type="match status" value="1"/>
</dbReference>
<keyword evidence="3 8" id="KW-1134">Transmembrane beta strand</keyword>